<accession>A0A7D4CDS0</accession>
<dbReference type="AlphaFoldDB" id="A0A7D4CDS0"/>
<dbReference type="RefSeq" id="WP_173220403.1">
    <property type="nucleotide sequence ID" value="NZ_CP048104.1"/>
</dbReference>
<dbReference type="GO" id="GO:0009249">
    <property type="term" value="P:protein lipoylation"/>
    <property type="evidence" value="ECO:0007669"/>
    <property type="project" value="UniProtKB-ARBA"/>
</dbReference>
<dbReference type="Gene3D" id="3.30.930.10">
    <property type="entry name" value="Bira Bifunctional Protein, Domain 2"/>
    <property type="match status" value="1"/>
</dbReference>
<name>A0A7D4CDS0_9BACL</name>
<evidence type="ECO:0000313" key="3">
    <source>
        <dbReference type="Proteomes" id="UP000503088"/>
    </source>
</evidence>
<dbReference type="InterPro" id="IPR045864">
    <property type="entry name" value="aa-tRNA-synth_II/BPL/LPL"/>
</dbReference>
<dbReference type="GO" id="GO:0140096">
    <property type="term" value="F:catalytic activity, acting on a protein"/>
    <property type="evidence" value="ECO:0007669"/>
    <property type="project" value="UniProtKB-ARBA"/>
</dbReference>
<sequence length="316" mass="35308">MNRRETVTEHESFSLIHFHNGTEMPEHPSPEIKHYQNIRDWRVIMEKSADLSPMVYALEEAIGEAVAKEEVPATLRIWQGPRAIVVSKKDIRTQQAQQAASWMKEVDWPVYVRQSGGTAVPHGPGTLNLSLFLPRPKKLTWNIDTVYKMLGLPLMHMLKDTFSLDSYFGEVPGSFCDGRYNVVVQGKKIVGTSQVWKGGPAGLQSRQPGYILAHATLLTHIDRQQAMSSLNAFYELAEGTRPIYVDTVATLASFVTVAPQELDQAVLKGLTNSIRKLTGEGAMPVTGPSEEERKRAADFLGNCFPESYQPQVKERT</sequence>
<evidence type="ECO:0000313" key="2">
    <source>
        <dbReference type="EMBL" id="QKG83554.1"/>
    </source>
</evidence>
<evidence type="ECO:0000259" key="1">
    <source>
        <dbReference type="PROSITE" id="PS51733"/>
    </source>
</evidence>
<dbReference type="Pfam" id="PF21948">
    <property type="entry name" value="LplA-B_cat"/>
    <property type="match status" value="1"/>
</dbReference>
<dbReference type="PANTHER" id="PTHR43679:SF2">
    <property type="entry name" value="OCTANOYL-[GCVH]:PROTEIN N-OCTANOYLTRANSFERASE"/>
    <property type="match status" value="1"/>
</dbReference>
<dbReference type="InterPro" id="IPR050664">
    <property type="entry name" value="Octanoyltrans_LipM/LipL"/>
</dbReference>
<feature type="domain" description="BPL/LPL catalytic" evidence="1">
    <location>
        <begin position="69"/>
        <end position="278"/>
    </location>
</feature>
<reference evidence="2 3" key="1">
    <citation type="submission" date="2020-01" db="EMBL/GenBank/DDBJ databases">
        <authorList>
            <person name="Gulvik C.A."/>
            <person name="Batra D.G."/>
        </authorList>
    </citation>
    <scope>NUCLEOTIDE SEQUENCE [LARGE SCALE GENOMIC DNA]</scope>
    <source>
        <strain evidence="2 3">W9323</strain>
    </source>
</reference>
<dbReference type="SUPFAM" id="SSF55681">
    <property type="entry name" value="Class II aaRS and biotin synthetases"/>
    <property type="match status" value="1"/>
</dbReference>
<dbReference type="EMBL" id="CP048104">
    <property type="protein sequence ID" value="QKG83554.1"/>
    <property type="molecule type" value="Genomic_DNA"/>
</dbReference>
<dbReference type="PANTHER" id="PTHR43679">
    <property type="entry name" value="OCTANOYLTRANSFERASE LIPM-RELATED"/>
    <property type="match status" value="1"/>
</dbReference>
<dbReference type="KEGG" id="kpul:GXN76_03080"/>
<dbReference type="InterPro" id="IPR004143">
    <property type="entry name" value="BPL_LPL_catalytic"/>
</dbReference>
<dbReference type="PROSITE" id="PS51733">
    <property type="entry name" value="BPL_LPL_CATALYTIC"/>
    <property type="match status" value="1"/>
</dbReference>
<proteinExistence type="predicted"/>
<gene>
    <name evidence="2" type="ORF">GXN76_03080</name>
</gene>
<protein>
    <recommendedName>
        <fullName evidence="1">BPL/LPL catalytic domain-containing protein</fullName>
    </recommendedName>
</protein>
<dbReference type="GO" id="GO:0016740">
    <property type="term" value="F:transferase activity"/>
    <property type="evidence" value="ECO:0007669"/>
    <property type="project" value="UniProtKB-ARBA"/>
</dbReference>
<dbReference type="Proteomes" id="UP000503088">
    <property type="component" value="Chromosome"/>
</dbReference>
<organism evidence="2 3">
    <name type="scientific">Kroppenstedtia pulmonis</name>
    <dbReference type="NCBI Taxonomy" id="1380685"/>
    <lineage>
        <taxon>Bacteria</taxon>
        <taxon>Bacillati</taxon>
        <taxon>Bacillota</taxon>
        <taxon>Bacilli</taxon>
        <taxon>Bacillales</taxon>
        <taxon>Thermoactinomycetaceae</taxon>
        <taxon>Kroppenstedtia</taxon>
    </lineage>
</organism>
<keyword evidence="3" id="KW-1185">Reference proteome</keyword>